<keyword evidence="3" id="KW-0813">Transport</keyword>
<evidence type="ECO:0000256" key="8">
    <source>
        <dbReference type="ARBA" id="ARBA00022927"/>
    </source>
</evidence>
<protein>
    <recommendedName>
        <fullName evidence="13">Peptidase C54 catalytic domain-containing protein</fullName>
    </recommendedName>
</protein>
<dbReference type="GO" id="GO:0008234">
    <property type="term" value="F:cysteine-type peptidase activity"/>
    <property type="evidence" value="ECO:0007669"/>
    <property type="project" value="UniProtKB-KW"/>
</dbReference>
<sequence length="1063" mass="121937">MDESMSERTKVGKTEWKSWLVCNELGFKSSDGEDDGTRRNRSVIVRPMDADTNTSEEGCWPELKEFCRAHAVECTTFALFLLFGIFCIFNAFVLGFLGTNELKLRYDHYEQLVRKHCQFVEDRDLNGSEGKTEHPNATLVSLLAVVRHGDRYGLVMDGGCQIATEQESMEFNKYLATIEKQKNLFAIPVNLADKKLTTSKDKCAVGMLTPRGAIQEFMMGRFLFNQYKNTTLFNTTDTPVNITVTFSHLQRTFDSGVALASGFLDQNQTTIRTPIEFQQGSVYYGCTDSGCDCDENIIMLLEMSKAERQGLYRLEVEEKTQQVVQKLFAELNYSTPNMDPLDIIDNLVSRFACPRKPLPCDDRYCASYLFFGDIFEYFSKQSAKLFDLNIGVERQYRVLSAYPILRYVGLMAETNGKQVKLFSSHDTIVGAILRILTDSGKYTDWQVFAARIVFEIYETAEKVKLLRVVYDGQDITSLVKFCKSLEFGLCPVSDLKQFLAVGIFEMAGYKTFEQTLYNTYETRTHLKRKRETLPLPEKFEELCEMSSPPGEDFEKVLSTSSRPHNYCSSESSMSEDDGENEHVLKHGAPAEALTPDSERMVVLGKDLVQSAPGSIVPTENASWINRIKKAGASMMGSMRPSSSSQETLPREETEKQHKKKWKARLWSTWNNIKYSSTWMSDRTDEYGGENDVVFLGKRYSTNKNLNGVSIGFEDFCSDYYSRLWITYRTDFSPLLKTDTTTDCGWGCMIRTTQMMVAQAIMINRFGRNWRFVRRKKSHVTVNGEETEFDTEKMKEWMILKLFEDKPSAPLGIHKMIEIAAREKGKRAVGCWYSPSEAVFIMKKAITESASPLTGDTVMYLSIDGRVHIRDLEVETKHWTKTLMLVIVVRLGAAELNRIYVPHLMRLFSMDSCLGITGGRPDHSCWFVGYYGDQVIYLDPHVAHEYIPIDMDFNTSQEDPKKPKKCPERSYHCRLLSKMHFLDMDPSCALCFRFESREQFDQDMRQLNLSQFIDIDQGEEHGMKRVRDPLFSVVYGERRRVPSYEREVSESDQAQADKHGFEML</sequence>
<dbReference type="GO" id="GO:0006914">
    <property type="term" value="P:autophagy"/>
    <property type="evidence" value="ECO:0007669"/>
    <property type="project" value="UniProtKB-KW"/>
</dbReference>
<feature type="transmembrane region" description="Helical" evidence="12">
    <location>
        <begin position="77"/>
        <end position="97"/>
    </location>
</feature>
<evidence type="ECO:0000256" key="12">
    <source>
        <dbReference type="SAM" id="Phobius"/>
    </source>
</evidence>
<feature type="region of interest" description="Disordered" evidence="11">
    <location>
        <begin position="1044"/>
        <end position="1063"/>
    </location>
</feature>
<keyword evidence="12" id="KW-0812">Transmembrane</keyword>
<dbReference type="GO" id="GO:0005737">
    <property type="term" value="C:cytoplasm"/>
    <property type="evidence" value="ECO:0007669"/>
    <property type="project" value="UniProtKB-SubCell"/>
</dbReference>
<dbReference type="InterPro" id="IPR000560">
    <property type="entry name" value="His_Pase_clade-2"/>
</dbReference>
<dbReference type="PANTHER" id="PTHR22624:SF52">
    <property type="entry name" value="CYSTEINE PROTEASE"/>
    <property type="match status" value="1"/>
</dbReference>
<dbReference type="AlphaFoldDB" id="A0AAE9D5G4"/>
<dbReference type="GO" id="GO:0006508">
    <property type="term" value="P:proteolysis"/>
    <property type="evidence" value="ECO:0007669"/>
    <property type="project" value="UniProtKB-KW"/>
</dbReference>
<feature type="compositionally biased region" description="Low complexity" evidence="11">
    <location>
        <begin position="634"/>
        <end position="644"/>
    </location>
</feature>
<dbReference type="InterPro" id="IPR038765">
    <property type="entry name" value="Papain-like_cys_pep_sf"/>
</dbReference>
<feature type="region of interest" description="Disordered" evidence="11">
    <location>
        <begin position="634"/>
        <end position="656"/>
    </location>
</feature>
<keyword evidence="12" id="KW-1133">Transmembrane helix</keyword>
<dbReference type="GO" id="GO:0016791">
    <property type="term" value="F:phosphatase activity"/>
    <property type="evidence" value="ECO:0007669"/>
    <property type="project" value="UniProtKB-ARBA"/>
</dbReference>
<dbReference type="Pfam" id="PF03416">
    <property type="entry name" value="Peptidase_C54"/>
    <property type="match status" value="1"/>
</dbReference>
<dbReference type="EMBL" id="CP090894">
    <property type="protein sequence ID" value="ULT95438.1"/>
    <property type="molecule type" value="Genomic_DNA"/>
</dbReference>
<dbReference type="InterPro" id="IPR005078">
    <property type="entry name" value="Peptidase_C54"/>
</dbReference>
<evidence type="ECO:0000256" key="9">
    <source>
        <dbReference type="ARBA" id="ARBA00023006"/>
    </source>
</evidence>
<comment type="subcellular location">
    <subcellularLocation>
        <location evidence="1">Cytoplasm</location>
    </subcellularLocation>
</comment>
<name>A0AAE9D5G4_CAEBR</name>
<evidence type="ECO:0000256" key="2">
    <source>
        <dbReference type="ARBA" id="ARBA00010958"/>
    </source>
</evidence>
<feature type="domain" description="Peptidase C54 catalytic" evidence="13">
    <location>
        <begin position="713"/>
        <end position="1003"/>
    </location>
</feature>
<dbReference type="InterPro" id="IPR046792">
    <property type="entry name" value="Peptidase_C54_cat"/>
</dbReference>
<dbReference type="Pfam" id="PF00328">
    <property type="entry name" value="His_Phos_2"/>
    <property type="match status" value="1"/>
</dbReference>
<dbReference type="SUPFAM" id="SSF53254">
    <property type="entry name" value="Phosphoglycerate mutase-like"/>
    <property type="match status" value="1"/>
</dbReference>
<dbReference type="Gene3D" id="3.40.50.1240">
    <property type="entry name" value="Phosphoglycerate mutase-like"/>
    <property type="match status" value="1"/>
</dbReference>
<reference evidence="14 15" key="1">
    <citation type="submission" date="2022-05" db="EMBL/GenBank/DDBJ databases">
        <title>Chromosome-level reference genomes for two strains of Caenorhabditis briggsae: an improved platform for comparative genomics.</title>
        <authorList>
            <person name="Stevens L."/>
            <person name="Andersen E.C."/>
        </authorList>
    </citation>
    <scope>NUCLEOTIDE SEQUENCE [LARGE SCALE GENOMIC DNA]</scope>
    <source>
        <strain evidence="14">QX1410_ONT</strain>
        <tissue evidence="14">Whole-organism</tissue>
    </source>
</reference>
<evidence type="ECO:0000256" key="3">
    <source>
        <dbReference type="ARBA" id="ARBA00022448"/>
    </source>
</evidence>
<dbReference type="GO" id="GO:0015031">
    <property type="term" value="P:protein transport"/>
    <property type="evidence" value="ECO:0007669"/>
    <property type="project" value="UniProtKB-KW"/>
</dbReference>
<dbReference type="InterPro" id="IPR029033">
    <property type="entry name" value="His_PPase_superfam"/>
</dbReference>
<keyword evidence="6" id="KW-0378">Hydrolase</keyword>
<keyword evidence="12" id="KW-0472">Membrane</keyword>
<accession>A0AAE9D5G4</accession>
<keyword evidence="4" id="KW-0963">Cytoplasm</keyword>
<dbReference type="GO" id="GO:0019786">
    <property type="term" value="F:protein-phosphatidylethanolamide deconjugating activity"/>
    <property type="evidence" value="ECO:0007669"/>
    <property type="project" value="InterPro"/>
</dbReference>
<evidence type="ECO:0000256" key="1">
    <source>
        <dbReference type="ARBA" id="ARBA00004496"/>
    </source>
</evidence>
<dbReference type="Proteomes" id="UP000827892">
    <property type="component" value="Chromosome IV"/>
</dbReference>
<organism evidence="14 15">
    <name type="scientific">Caenorhabditis briggsae</name>
    <dbReference type="NCBI Taxonomy" id="6238"/>
    <lineage>
        <taxon>Eukaryota</taxon>
        <taxon>Metazoa</taxon>
        <taxon>Ecdysozoa</taxon>
        <taxon>Nematoda</taxon>
        <taxon>Chromadorea</taxon>
        <taxon>Rhabditida</taxon>
        <taxon>Rhabditina</taxon>
        <taxon>Rhabditomorpha</taxon>
        <taxon>Rhabditoidea</taxon>
        <taxon>Rhabditidae</taxon>
        <taxon>Peloderinae</taxon>
        <taxon>Caenorhabditis</taxon>
    </lineage>
</organism>
<evidence type="ECO:0000256" key="11">
    <source>
        <dbReference type="SAM" id="MobiDB-lite"/>
    </source>
</evidence>
<dbReference type="SUPFAM" id="SSF54001">
    <property type="entry name" value="Cysteine proteinases"/>
    <property type="match status" value="1"/>
</dbReference>
<keyword evidence="5" id="KW-0645">Protease</keyword>
<evidence type="ECO:0000256" key="5">
    <source>
        <dbReference type="ARBA" id="ARBA00022670"/>
    </source>
</evidence>
<evidence type="ECO:0000256" key="7">
    <source>
        <dbReference type="ARBA" id="ARBA00022807"/>
    </source>
</evidence>
<evidence type="ECO:0000313" key="15">
    <source>
        <dbReference type="Proteomes" id="UP000827892"/>
    </source>
</evidence>
<comment type="similarity">
    <text evidence="2">Belongs to the peptidase C54 family.</text>
</comment>
<dbReference type="PANTHER" id="PTHR22624">
    <property type="entry name" value="CYSTEINE PROTEASE ATG4"/>
    <property type="match status" value="1"/>
</dbReference>
<keyword evidence="9" id="KW-0072">Autophagy</keyword>
<keyword evidence="8" id="KW-0653">Protein transport</keyword>
<evidence type="ECO:0000256" key="6">
    <source>
        <dbReference type="ARBA" id="ARBA00022801"/>
    </source>
</evidence>
<evidence type="ECO:0000313" key="14">
    <source>
        <dbReference type="EMBL" id="ULT95438.1"/>
    </source>
</evidence>
<evidence type="ECO:0000259" key="13">
    <source>
        <dbReference type="Pfam" id="PF03416"/>
    </source>
</evidence>
<gene>
    <name evidence="14" type="ORF">L3Y34_004281</name>
</gene>
<comment type="catalytic activity">
    <reaction evidence="10">
        <text>[protein]-C-terminal L-amino acid-glycyl-phosphatidylethanolamide + H2O = [protein]-C-terminal L-amino acid-glycine + a 1,2-diacyl-sn-glycero-3-phosphoethanolamine</text>
        <dbReference type="Rhea" id="RHEA:67548"/>
        <dbReference type="Rhea" id="RHEA-COMP:17323"/>
        <dbReference type="Rhea" id="RHEA-COMP:17324"/>
        <dbReference type="ChEBI" id="CHEBI:15377"/>
        <dbReference type="ChEBI" id="CHEBI:64612"/>
        <dbReference type="ChEBI" id="CHEBI:172940"/>
        <dbReference type="ChEBI" id="CHEBI:172941"/>
    </reaction>
    <physiologicalReaction direction="left-to-right" evidence="10">
        <dbReference type="Rhea" id="RHEA:67549"/>
    </physiologicalReaction>
</comment>
<evidence type="ECO:0000256" key="10">
    <source>
        <dbReference type="ARBA" id="ARBA00029362"/>
    </source>
</evidence>
<keyword evidence="7" id="KW-0788">Thiol protease</keyword>
<proteinExistence type="inferred from homology"/>
<evidence type="ECO:0000256" key="4">
    <source>
        <dbReference type="ARBA" id="ARBA00022490"/>
    </source>
</evidence>